<accession>A0ABU1ZGJ6</accession>
<dbReference type="Pfam" id="PF20434">
    <property type="entry name" value="BD-FAE"/>
    <property type="match status" value="1"/>
</dbReference>
<dbReference type="Proteomes" id="UP001180536">
    <property type="component" value="Unassembled WGS sequence"/>
</dbReference>
<comment type="caution">
    <text evidence="4">The sequence shown here is derived from an EMBL/GenBank/DDBJ whole genome shotgun (WGS) entry which is preliminary data.</text>
</comment>
<feature type="signal peptide" evidence="2">
    <location>
        <begin position="1"/>
        <end position="17"/>
    </location>
</feature>
<dbReference type="Gene3D" id="3.40.50.1820">
    <property type="entry name" value="alpha/beta hydrolase"/>
    <property type="match status" value="1"/>
</dbReference>
<proteinExistence type="predicted"/>
<evidence type="ECO:0000256" key="1">
    <source>
        <dbReference type="ARBA" id="ARBA00022801"/>
    </source>
</evidence>
<evidence type="ECO:0000313" key="4">
    <source>
        <dbReference type="EMBL" id="MDR7299752.1"/>
    </source>
</evidence>
<name>A0ABU1ZGJ6_9BURK</name>
<evidence type="ECO:0000256" key="2">
    <source>
        <dbReference type="SAM" id="SignalP"/>
    </source>
</evidence>
<dbReference type="InterPro" id="IPR029058">
    <property type="entry name" value="AB_hydrolase_fold"/>
</dbReference>
<dbReference type="RefSeq" id="WP_310349645.1">
    <property type="nucleotide sequence ID" value="NZ_JAVDXQ010000010.1"/>
</dbReference>
<sequence>MLRLLKAVAVSVFTAHAASLASSAAAAMSPAEFQALPSHPADHRIAYGEDPNQFGDLRLPAGTALHPVVILIHGGCWKEKYATLRDLAPMADALKAAGVASWNIEYRRLPQPGSGWPGTYQDVGRAVDHLRAVAGAHRLDLRRVVVLGHSAGGHLALFAAARHRLPAGSPLHVADPLPLKGAINLAGVGDMAAFIPAQATGCRDAAVVETLLGGSPAVVPERYAQVSAIRRLPLATPQVLIWGRGDAMTPLKFGEDYVAAARRAGDDARLAVVPSLGHFEIADPASSAWPIVRQTVQSLLGAGP</sequence>
<dbReference type="InterPro" id="IPR049492">
    <property type="entry name" value="BD-FAE-like_dom"/>
</dbReference>
<dbReference type="PANTHER" id="PTHR48081">
    <property type="entry name" value="AB HYDROLASE SUPERFAMILY PROTEIN C4A8.06C"/>
    <property type="match status" value="1"/>
</dbReference>
<keyword evidence="5" id="KW-1185">Reference proteome</keyword>
<feature type="chain" id="PRO_5045332257" evidence="2">
    <location>
        <begin position="18"/>
        <end position="304"/>
    </location>
</feature>
<reference evidence="4 5" key="1">
    <citation type="submission" date="2023-07" db="EMBL/GenBank/DDBJ databases">
        <title>Sorghum-associated microbial communities from plants grown in Nebraska, USA.</title>
        <authorList>
            <person name="Schachtman D."/>
        </authorList>
    </citation>
    <scope>NUCLEOTIDE SEQUENCE [LARGE SCALE GENOMIC DNA]</scope>
    <source>
        <strain evidence="4 5">BE310</strain>
    </source>
</reference>
<dbReference type="EMBL" id="JAVDXQ010000010">
    <property type="protein sequence ID" value="MDR7299752.1"/>
    <property type="molecule type" value="Genomic_DNA"/>
</dbReference>
<dbReference type="PANTHER" id="PTHR48081:SF33">
    <property type="entry name" value="KYNURENINE FORMAMIDASE"/>
    <property type="match status" value="1"/>
</dbReference>
<evidence type="ECO:0000259" key="3">
    <source>
        <dbReference type="Pfam" id="PF20434"/>
    </source>
</evidence>
<dbReference type="SUPFAM" id="SSF53474">
    <property type="entry name" value="alpha/beta-Hydrolases"/>
    <property type="match status" value="1"/>
</dbReference>
<protein>
    <submittedName>
        <fullName evidence="4">Acetyl esterase/lipase</fullName>
    </submittedName>
</protein>
<gene>
    <name evidence="4" type="ORF">J2X16_005122</name>
</gene>
<keyword evidence="2" id="KW-0732">Signal</keyword>
<feature type="domain" description="BD-FAE-like" evidence="3">
    <location>
        <begin position="57"/>
        <end position="251"/>
    </location>
</feature>
<dbReference type="InterPro" id="IPR050300">
    <property type="entry name" value="GDXG_lipolytic_enzyme"/>
</dbReference>
<evidence type="ECO:0000313" key="5">
    <source>
        <dbReference type="Proteomes" id="UP001180536"/>
    </source>
</evidence>
<keyword evidence="1" id="KW-0378">Hydrolase</keyword>
<organism evidence="4 5">
    <name type="scientific">Pelomonas aquatica</name>
    <dbReference type="NCBI Taxonomy" id="431058"/>
    <lineage>
        <taxon>Bacteria</taxon>
        <taxon>Pseudomonadati</taxon>
        <taxon>Pseudomonadota</taxon>
        <taxon>Betaproteobacteria</taxon>
        <taxon>Burkholderiales</taxon>
        <taxon>Sphaerotilaceae</taxon>
        <taxon>Roseateles</taxon>
    </lineage>
</organism>